<evidence type="ECO:0000256" key="4">
    <source>
        <dbReference type="ARBA" id="ARBA00022723"/>
    </source>
</evidence>
<dbReference type="GO" id="GO:0016705">
    <property type="term" value="F:oxidoreductase activity, acting on paired donors, with incorporation or reduction of molecular oxygen"/>
    <property type="evidence" value="ECO:0007669"/>
    <property type="project" value="InterPro"/>
</dbReference>
<comment type="similarity">
    <text evidence="2">Belongs to the cytochrome P450 family.</text>
</comment>
<dbReference type="GO" id="GO:0005506">
    <property type="term" value="F:iron ion binding"/>
    <property type="evidence" value="ECO:0007669"/>
    <property type="project" value="InterPro"/>
</dbReference>
<name>A0A0C3QWG4_9AGAM</name>
<dbReference type="HOGENOM" id="CLU_001570_21_2_1"/>
<dbReference type="STRING" id="1051891.A0A0C3QWG4"/>
<dbReference type="AlphaFoldDB" id="A0A0C3QWG4"/>
<dbReference type="OrthoDB" id="1055148at2759"/>
<evidence type="ECO:0000256" key="7">
    <source>
        <dbReference type="ARBA" id="ARBA00023033"/>
    </source>
</evidence>
<keyword evidence="8" id="KW-0472">Membrane</keyword>
<dbReference type="Proteomes" id="UP000054248">
    <property type="component" value="Unassembled WGS sequence"/>
</dbReference>
<proteinExistence type="inferred from homology"/>
<dbReference type="Pfam" id="PF00067">
    <property type="entry name" value="p450"/>
    <property type="match status" value="1"/>
</dbReference>
<dbReference type="GO" id="GO:0004497">
    <property type="term" value="F:monooxygenase activity"/>
    <property type="evidence" value="ECO:0007669"/>
    <property type="project" value="UniProtKB-KW"/>
</dbReference>
<feature type="transmembrane region" description="Helical" evidence="8">
    <location>
        <begin position="6"/>
        <end position="27"/>
    </location>
</feature>
<accession>A0A0C3QWG4</accession>
<evidence type="ECO:0008006" key="11">
    <source>
        <dbReference type="Google" id="ProtNLM"/>
    </source>
</evidence>
<dbReference type="PANTHER" id="PTHR46300">
    <property type="entry name" value="P450, PUTATIVE (EUROFUNG)-RELATED-RELATED"/>
    <property type="match status" value="1"/>
</dbReference>
<dbReference type="GO" id="GO:0020037">
    <property type="term" value="F:heme binding"/>
    <property type="evidence" value="ECO:0007669"/>
    <property type="project" value="InterPro"/>
</dbReference>
<dbReference type="InterPro" id="IPR001128">
    <property type="entry name" value="Cyt_P450"/>
</dbReference>
<reference evidence="10" key="2">
    <citation type="submission" date="2015-01" db="EMBL/GenBank/DDBJ databases">
        <title>Evolutionary Origins and Diversification of the Mycorrhizal Mutualists.</title>
        <authorList>
            <consortium name="DOE Joint Genome Institute"/>
            <consortium name="Mycorrhizal Genomics Consortium"/>
            <person name="Kohler A."/>
            <person name="Kuo A."/>
            <person name="Nagy L.G."/>
            <person name="Floudas D."/>
            <person name="Copeland A."/>
            <person name="Barry K.W."/>
            <person name="Cichocki N."/>
            <person name="Veneault-Fourrey C."/>
            <person name="LaButti K."/>
            <person name="Lindquist E.A."/>
            <person name="Lipzen A."/>
            <person name="Lundell T."/>
            <person name="Morin E."/>
            <person name="Murat C."/>
            <person name="Riley R."/>
            <person name="Ohm R."/>
            <person name="Sun H."/>
            <person name="Tunlid A."/>
            <person name="Henrissat B."/>
            <person name="Grigoriev I.V."/>
            <person name="Hibbett D.S."/>
            <person name="Martin F."/>
        </authorList>
    </citation>
    <scope>NUCLEOTIDE SEQUENCE [LARGE SCALE GENOMIC DNA]</scope>
    <source>
        <strain evidence="10">MUT 4182</strain>
    </source>
</reference>
<evidence type="ECO:0000256" key="6">
    <source>
        <dbReference type="ARBA" id="ARBA00023004"/>
    </source>
</evidence>
<keyword evidence="8" id="KW-0812">Transmembrane</keyword>
<organism evidence="9 10">
    <name type="scientific">Tulasnella calospora MUT 4182</name>
    <dbReference type="NCBI Taxonomy" id="1051891"/>
    <lineage>
        <taxon>Eukaryota</taxon>
        <taxon>Fungi</taxon>
        <taxon>Dikarya</taxon>
        <taxon>Basidiomycota</taxon>
        <taxon>Agaricomycotina</taxon>
        <taxon>Agaricomycetes</taxon>
        <taxon>Cantharellales</taxon>
        <taxon>Tulasnellaceae</taxon>
        <taxon>Tulasnella</taxon>
    </lineage>
</organism>
<dbReference type="SUPFAM" id="SSF48264">
    <property type="entry name" value="Cytochrome P450"/>
    <property type="match status" value="1"/>
</dbReference>
<dbReference type="EMBL" id="KN822950">
    <property type="protein sequence ID" value="KIO33204.1"/>
    <property type="molecule type" value="Genomic_DNA"/>
</dbReference>
<dbReference type="InterPro" id="IPR050364">
    <property type="entry name" value="Cytochrome_P450_fung"/>
</dbReference>
<keyword evidence="3" id="KW-0349">Heme</keyword>
<keyword evidence="8" id="KW-1133">Transmembrane helix</keyword>
<keyword evidence="5" id="KW-0560">Oxidoreductase</keyword>
<evidence type="ECO:0000256" key="2">
    <source>
        <dbReference type="ARBA" id="ARBA00010617"/>
    </source>
</evidence>
<evidence type="ECO:0000256" key="3">
    <source>
        <dbReference type="ARBA" id="ARBA00022617"/>
    </source>
</evidence>
<keyword evidence="10" id="KW-1185">Reference proteome</keyword>
<keyword evidence="7" id="KW-0503">Monooxygenase</keyword>
<dbReference type="InterPro" id="IPR036396">
    <property type="entry name" value="Cyt_P450_sf"/>
</dbReference>
<keyword evidence="4" id="KW-0479">Metal-binding</keyword>
<gene>
    <name evidence="9" type="ORF">M407DRAFT_65898</name>
</gene>
<keyword evidence="6" id="KW-0408">Iron</keyword>
<evidence type="ECO:0000313" key="10">
    <source>
        <dbReference type="Proteomes" id="UP000054248"/>
    </source>
</evidence>
<evidence type="ECO:0000313" key="9">
    <source>
        <dbReference type="EMBL" id="KIO33204.1"/>
    </source>
</evidence>
<evidence type="ECO:0000256" key="5">
    <source>
        <dbReference type="ARBA" id="ARBA00023002"/>
    </source>
</evidence>
<evidence type="ECO:0000256" key="1">
    <source>
        <dbReference type="ARBA" id="ARBA00001971"/>
    </source>
</evidence>
<protein>
    <recommendedName>
        <fullName evidence="11">Cytochrome P450</fullName>
    </recommendedName>
</protein>
<sequence>MPSLVSFPVSVVSAAFVVGSLLTLFLLRRCQVRKTLPYPPGPRPLPLVGNLFHVPQSRFALAWTNLGAQYGPMTWLTVPGQNFLVLNSFEAANELLERRGSIYVNRPRWVMLRELLGQVSALLVQCGI</sequence>
<evidence type="ECO:0000256" key="8">
    <source>
        <dbReference type="SAM" id="Phobius"/>
    </source>
</evidence>
<comment type="cofactor">
    <cofactor evidence="1">
        <name>heme</name>
        <dbReference type="ChEBI" id="CHEBI:30413"/>
    </cofactor>
</comment>
<dbReference type="Gene3D" id="1.10.630.10">
    <property type="entry name" value="Cytochrome P450"/>
    <property type="match status" value="1"/>
</dbReference>
<reference evidence="9 10" key="1">
    <citation type="submission" date="2014-04" db="EMBL/GenBank/DDBJ databases">
        <authorList>
            <consortium name="DOE Joint Genome Institute"/>
            <person name="Kuo A."/>
            <person name="Girlanda M."/>
            <person name="Perotto S."/>
            <person name="Kohler A."/>
            <person name="Nagy L.G."/>
            <person name="Floudas D."/>
            <person name="Copeland A."/>
            <person name="Barry K.W."/>
            <person name="Cichocki N."/>
            <person name="Veneault-Fourrey C."/>
            <person name="LaButti K."/>
            <person name="Lindquist E.A."/>
            <person name="Lipzen A."/>
            <person name="Lundell T."/>
            <person name="Morin E."/>
            <person name="Murat C."/>
            <person name="Sun H."/>
            <person name="Tunlid A."/>
            <person name="Henrissat B."/>
            <person name="Grigoriev I.V."/>
            <person name="Hibbett D.S."/>
            <person name="Martin F."/>
            <person name="Nordberg H.P."/>
            <person name="Cantor M.N."/>
            <person name="Hua S.X."/>
        </authorList>
    </citation>
    <scope>NUCLEOTIDE SEQUENCE [LARGE SCALE GENOMIC DNA]</scope>
    <source>
        <strain evidence="9 10">MUT 4182</strain>
    </source>
</reference>